<dbReference type="Gene3D" id="1.10.8.500">
    <property type="entry name" value="HAMP domain in histidine kinase"/>
    <property type="match status" value="1"/>
</dbReference>
<feature type="coiled-coil region" evidence="9">
    <location>
        <begin position="260"/>
        <end position="297"/>
    </location>
</feature>
<dbReference type="InterPro" id="IPR004090">
    <property type="entry name" value="Chemotax_Me-accpt_rcpt"/>
</dbReference>
<feature type="domain" description="Methyl-accepting transducer" evidence="11">
    <location>
        <begin position="354"/>
        <end position="590"/>
    </location>
</feature>
<dbReference type="PANTHER" id="PTHR32089">
    <property type="entry name" value="METHYL-ACCEPTING CHEMOTAXIS PROTEIN MCPB"/>
    <property type="match status" value="1"/>
</dbReference>
<dbReference type="KEGG" id="mro:MROS_0243"/>
<evidence type="ECO:0000256" key="3">
    <source>
        <dbReference type="ARBA" id="ARBA00022692"/>
    </source>
</evidence>
<dbReference type="Pfam" id="PF08269">
    <property type="entry name" value="dCache_2"/>
    <property type="match status" value="1"/>
</dbReference>
<keyword evidence="5 10" id="KW-0472">Membrane</keyword>
<dbReference type="FunFam" id="1.10.287.950:FF:000001">
    <property type="entry name" value="Methyl-accepting chemotaxis sensory transducer"/>
    <property type="match status" value="1"/>
</dbReference>
<dbReference type="RefSeq" id="WP_014854924.1">
    <property type="nucleotide sequence ID" value="NC_018178.1"/>
</dbReference>
<evidence type="ECO:0000313" key="13">
    <source>
        <dbReference type="EMBL" id="AFN73487.1"/>
    </source>
</evidence>
<keyword evidence="6 8" id="KW-0807">Transducer</keyword>
<dbReference type="PATRIC" id="fig|1191523.3.peg.249"/>
<dbReference type="GO" id="GO:0004888">
    <property type="term" value="F:transmembrane signaling receptor activity"/>
    <property type="evidence" value="ECO:0007669"/>
    <property type="project" value="InterPro"/>
</dbReference>
<dbReference type="GO" id="GO:0006935">
    <property type="term" value="P:chemotaxis"/>
    <property type="evidence" value="ECO:0007669"/>
    <property type="project" value="InterPro"/>
</dbReference>
<dbReference type="OrthoDB" id="9810264at2"/>
<dbReference type="STRING" id="1191523.MROS_0243"/>
<dbReference type="PANTHER" id="PTHR32089:SF112">
    <property type="entry name" value="LYSOZYME-LIKE PROTEIN-RELATED"/>
    <property type="match status" value="1"/>
</dbReference>
<dbReference type="PROSITE" id="PS50885">
    <property type="entry name" value="HAMP"/>
    <property type="match status" value="2"/>
</dbReference>
<keyword evidence="4 10" id="KW-1133">Transmembrane helix</keyword>
<evidence type="ECO:0000256" key="6">
    <source>
        <dbReference type="ARBA" id="ARBA00023224"/>
    </source>
</evidence>
<feature type="transmembrane region" description="Helical" evidence="10">
    <location>
        <begin position="12"/>
        <end position="35"/>
    </location>
</feature>
<feature type="transmembrane region" description="Helical" evidence="10">
    <location>
        <begin position="196"/>
        <end position="215"/>
    </location>
</feature>
<dbReference type="HOGENOM" id="CLU_000445_107_21_10"/>
<evidence type="ECO:0000256" key="10">
    <source>
        <dbReference type="SAM" id="Phobius"/>
    </source>
</evidence>
<comment type="similarity">
    <text evidence="7">Belongs to the methyl-accepting chemotaxis (MCP) protein family.</text>
</comment>
<dbReference type="InterPro" id="IPR003660">
    <property type="entry name" value="HAMP_dom"/>
</dbReference>
<evidence type="ECO:0000259" key="12">
    <source>
        <dbReference type="PROSITE" id="PS50885"/>
    </source>
</evidence>
<dbReference type="Proteomes" id="UP000009011">
    <property type="component" value="Chromosome"/>
</dbReference>
<dbReference type="CDD" id="cd06225">
    <property type="entry name" value="HAMP"/>
    <property type="match status" value="2"/>
</dbReference>
<evidence type="ECO:0000256" key="2">
    <source>
        <dbReference type="ARBA" id="ARBA00022475"/>
    </source>
</evidence>
<dbReference type="eggNOG" id="COG4564">
    <property type="taxonomic scope" value="Bacteria"/>
</dbReference>
<dbReference type="Gene3D" id="3.30.450.20">
    <property type="entry name" value="PAS domain"/>
    <property type="match status" value="1"/>
</dbReference>
<dbReference type="SUPFAM" id="SSF58104">
    <property type="entry name" value="Methyl-accepting chemotaxis protein (MCP) signaling domain"/>
    <property type="match status" value="1"/>
</dbReference>
<dbReference type="GO" id="GO:0007165">
    <property type="term" value="P:signal transduction"/>
    <property type="evidence" value="ECO:0007669"/>
    <property type="project" value="UniProtKB-KW"/>
</dbReference>
<feature type="domain" description="HAMP" evidence="12">
    <location>
        <begin position="296"/>
        <end position="349"/>
    </location>
</feature>
<evidence type="ECO:0000259" key="11">
    <source>
        <dbReference type="PROSITE" id="PS50111"/>
    </source>
</evidence>
<dbReference type="GO" id="GO:0005886">
    <property type="term" value="C:plasma membrane"/>
    <property type="evidence" value="ECO:0007669"/>
    <property type="project" value="UniProtKB-SubCell"/>
</dbReference>
<accession>I6YSI3</accession>
<protein>
    <submittedName>
        <fullName evidence="13">Methyl-accepting chemotaxis protein</fullName>
    </submittedName>
</protein>
<dbReference type="InterPro" id="IPR033480">
    <property type="entry name" value="sCache_2"/>
</dbReference>
<organism evidence="13 14">
    <name type="scientific">Melioribacter roseus (strain DSM 23840 / JCM 17771 / VKM B-2668 / P3M-2)</name>
    <dbReference type="NCBI Taxonomy" id="1191523"/>
    <lineage>
        <taxon>Bacteria</taxon>
        <taxon>Pseudomonadati</taxon>
        <taxon>Ignavibacteriota</taxon>
        <taxon>Ignavibacteria</taxon>
        <taxon>Ignavibacteriales</taxon>
        <taxon>Melioribacteraceae</taxon>
        <taxon>Melioribacter</taxon>
    </lineage>
</organism>
<dbReference type="SMART" id="SM00283">
    <property type="entry name" value="MA"/>
    <property type="match status" value="1"/>
</dbReference>
<evidence type="ECO:0000256" key="8">
    <source>
        <dbReference type="PROSITE-ProRule" id="PRU00284"/>
    </source>
</evidence>
<evidence type="ECO:0000256" key="9">
    <source>
        <dbReference type="SAM" id="Coils"/>
    </source>
</evidence>
<proteinExistence type="inferred from homology"/>
<reference evidence="13 14" key="1">
    <citation type="journal article" date="2013" name="PLoS ONE">
        <title>Genomic analysis of Melioribacter roseus, facultatively anaerobic organotrophic bacterium representing a novel deep lineage within Bacteriodetes/Chlorobi group.</title>
        <authorList>
            <person name="Kadnikov V.V."/>
            <person name="Mardanov A.V."/>
            <person name="Podosokorskaya O.A."/>
            <person name="Gavrilov S.N."/>
            <person name="Kublanov I.V."/>
            <person name="Beletsky A.V."/>
            <person name="Bonch-Osmolovskaya E.A."/>
            <person name="Ravin N.V."/>
        </authorList>
    </citation>
    <scope>NUCLEOTIDE SEQUENCE [LARGE SCALE GENOMIC DNA]</scope>
    <source>
        <strain evidence="14">JCM 17771 / P3M-2</strain>
    </source>
</reference>
<dbReference type="AlphaFoldDB" id="I6YSI3"/>
<evidence type="ECO:0000313" key="14">
    <source>
        <dbReference type="Proteomes" id="UP000009011"/>
    </source>
</evidence>
<sequence>MKLIKFNDWKVFYKIISLSFVILFTIYLVFFLFLLPTISDTLYTNKKENVKHTVEVAYNILQKEYQLYQRGILSEEEAKQNAIELVQDLRYNENEYFWINDFSPRMVMHPIKKEMNGQDLSSYKDPDGVQLFVKMAEVAKREGEGYVNYRWSKPGFSEPVPKISFVKGMKEWGWIVGSGIYVDDVEAEIADIRFHFIQILIFASIGSLIFGYYIAKKISTPLNKLSAAAEKVAEGDVNVTVDINTKDELGNLANDFNRMVNNIRKSIQEIELKSKEAEEAASEAEKAKQLVEAQQKYLADSTKVLLESMDKFAEGDLTVEVVPEKEDDDIGKLFKGFNKAVKNITNLINNIIQAVEATASASNQISSSTEEMAAGAQEVSSQTNDVVSAVEQVTKTIIDISRNSNTASEIARRTGDAALEGGRAVENTIVGTQNIANAVTKSAKIINELGKNSEQIGQIVLVIDEIADQTNLLALNAAIEAARAGEQGRGFAVVADEVRKLAERTTKATKEITDMIRKIQHDTKEAVSSMNEGTNEVQKGRELAEQAGKTIKQIIEEAKSNADIATQVAAATEELSSAAEQIGKNMEGINTVTQQTADGIHQIAKATEDLSRLTDKLQNLISLFKISEYDKSLEKPGHLIGSNRNIFALE</sequence>
<dbReference type="PRINTS" id="PR00260">
    <property type="entry name" value="CHEMTRNSDUCR"/>
</dbReference>
<dbReference type="InterPro" id="IPR004010">
    <property type="entry name" value="Double_Cache_2"/>
</dbReference>
<dbReference type="Gene3D" id="1.10.287.950">
    <property type="entry name" value="Methyl-accepting chemotaxis protein"/>
    <property type="match status" value="1"/>
</dbReference>
<dbReference type="eggNOG" id="COG2972">
    <property type="taxonomic scope" value="Bacteria"/>
</dbReference>
<dbReference type="eggNOG" id="COG0840">
    <property type="taxonomic scope" value="Bacteria"/>
</dbReference>
<dbReference type="Pfam" id="PF00015">
    <property type="entry name" value="MCPsignal"/>
    <property type="match status" value="1"/>
</dbReference>
<dbReference type="EMBL" id="CP003557">
    <property type="protein sequence ID" value="AFN73487.1"/>
    <property type="molecule type" value="Genomic_DNA"/>
</dbReference>
<evidence type="ECO:0000256" key="1">
    <source>
        <dbReference type="ARBA" id="ARBA00004651"/>
    </source>
</evidence>
<keyword evidence="9" id="KW-0175">Coiled coil</keyword>
<dbReference type="PROSITE" id="PS50111">
    <property type="entry name" value="CHEMOTAXIS_TRANSDUC_2"/>
    <property type="match status" value="1"/>
</dbReference>
<evidence type="ECO:0000256" key="4">
    <source>
        <dbReference type="ARBA" id="ARBA00022989"/>
    </source>
</evidence>
<keyword evidence="14" id="KW-1185">Reference proteome</keyword>
<dbReference type="CDD" id="cd11386">
    <property type="entry name" value="MCP_signal"/>
    <property type="match status" value="1"/>
</dbReference>
<keyword evidence="3 10" id="KW-0812">Transmembrane</keyword>
<evidence type="ECO:0000256" key="5">
    <source>
        <dbReference type="ARBA" id="ARBA00023136"/>
    </source>
</evidence>
<dbReference type="SUPFAM" id="SSF158472">
    <property type="entry name" value="HAMP domain-like"/>
    <property type="match status" value="1"/>
</dbReference>
<dbReference type="SMART" id="SM01049">
    <property type="entry name" value="Cache_2"/>
    <property type="match status" value="1"/>
</dbReference>
<dbReference type="SMART" id="SM00304">
    <property type="entry name" value="HAMP"/>
    <property type="match status" value="2"/>
</dbReference>
<gene>
    <name evidence="13" type="ordered locus">MROS_0243</name>
</gene>
<keyword evidence="2" id="KW-1003">Cell membrane</keyword>
<feature type="domain" description="HAMP" evidence="12">
    <location>
        <begin position="216"/>
        <end position="268"/>
    </location>
</feature>
<name>I6YSI3_MELRP</name>
<evidence type="ECO:0000256" key="7">
    <source>
        <dbReference type="ARBA" id="ARBA00029447"/>
    </source>
</evidence>
<dbReference type="InterPro" id="IPR004089">
    <property type="entry name" value="MCPsignal_dom"/>
</dbReference>
<comment type="subcellular location">
    <subcellularLocation>
        <location evidence="1">Cell membrane</location>
        <topology evidence="1">Multi-pass membrane protein</topology>
    </subcellularLocation>
</comment>
<dbReference type="Pfam" id="PF00672">
    <property type="entry name" value="HAMP"/>
    <property type="match status" value="2"/>
</dbReference>